<protein>
    <recommendedName>
        <fullName evidence="1">Cyclophilin TM1367-like domain-containing protein</fullName>
    </recommendedName>
</protein>
<dbReference type="Gene3D" id="2.40.100.20">
    <property type="match status" value="1"/>
</dbReference>
<accession>A0A382AG19</accession>
<dbReference type="Pfam" id="PF04126">
    <property type="entry name" value="Cyclophil_like"/>
    <property type="match status" value="1"/>
</dbReference>
<name>A0A382AG19_9ZZZZ</name>
<dbReference type="EMBL" id="UINC01025266">
    <property type="protein sequence ID" value="SVB00525.1"/>
    <property type="molecule type" value="Genomic_DNA"/>
</dbReference>
<organism evidence="2">
    <name type="scientific">marine metagenome</name>
    <dbReference type="NCBI Taxonomy" id="408172"/>
    <lineage>
        <taxon>unclassified sequences</taxon>
        <taxon>metagenomes</taxon>
        <taxon>ecological metagenomes</taxon>
    </lineage>
</organism>
<reference evidence="2" key="1">
    <citation type="submission" date="2018-05" db="EMBL/GenBank/DDBJ databases">
        <authorList>
            <person name="Lanie J.A."/>
            <person name="Ng W.-L."/>
            <person name="Kazmierczak K.M."/>
            <person name="Andrzejewski T.M."/>
            <person name="Davidsen T.M."/>
            <person name="Wayne K.J."/>
            <person name="Tettelin H."/>
            <person name="Glass J.I."/>
            <person name="Rusch D."/>
            <person name="Podicherti R."/>
            <person name="Tsui H.-C.T."/>
            <person name="Winkler M.E."/>
        </authorList>
    </citation>
    <scope>NUCLEOTIDE SEQUENCE</scope>
</reference>
<feature type="non-terminal residue" evidence="2">
    <location>
        <position position="99"/>
    </location>
</feature>
<evidence type="ECO:0000313" key="2">
    <source>
        <dbReference type="EMBL" id="SVB00525.1"/>
    </source>
</evidence>
<evidence type="ECO:0000259" key="1">
    <source>
        <dbReference type="Pfam" id="PF04126"/>
    </source>
</evidence>
<dbReference type="SUPFAM" id="SSF50891">
    <property type="entry name" value="Cyclophilin-like"/>
    <property type="match status" value="1"/>
</dbReference>
<dbReference type="AlphaFoldDB" id="A0A382AG19"/>
<gene>
    <name evidence="2" type="ORF">METZ01_LOCUS153379</name>
</gene>
<dbReference type="InterPro" id="IPR025658">
    <property type="entry name" value="Cyclophilin_TM1367"/>
</dbReference>
<feature type="domain" description="Cyclophilin TM1367-like" evidence="1">
    <location>
        <begin position="17"/>
        <end position="91"/>
    </location>
</feature>
<proteinExistence type="predicted"/>
<dbReference type="InterPro" id="IPR029000">
    <property type="entry name" value="Cyclophilin-like_dom_sf"/>
</dbReference>
<sequence length="99" mass="10979">MPTDSVSIINVFLEISGKARISCQLKRHLSPRTVGLIARSLPIRDNVHRMSKSVVYIKTNIDSGMERKKTDFKSGDIAYFPVGGSICFFLDDVSDGQAM</sequence>